<dbReference type="AlphaFoldDB" id="A0A8J3YX33"/>
<gene>
    <name evidence="2" type="ORF">Val02_82910</name>
</gene>
<keyword evidence="3" id="KW-1185">Reference proteome</keyword>
<name>A0A8J3YX33_9ACTN</name>
<evidence type="ECO:0000313" key="2">
    <source>
        <dbReference type="EMBL" id="GIJ51405.1"/>
    </source>
</evidence>
<evidence type="ECO:0000313" key="3">
    <source>
        <dbReference type="Proteomes" id="UP000619260"/>
    </source>
</evidence>
<comment type="caution">
    <text evidence="2">The sequence shown here is derived from an EMBL/GenBank/DDBJ whole genome shotgun (WGS) entry which is preliminary data.</text>
</comment>
<dbReference type="EMBL" id="BOPF01000047">
    <property type="protein sequence ID" value="GIJ51405.1"/>
    <property type="molecule type" value="Genomic_DNA"/>
</dbReference>
<organism evidence="2 3">
    <name type="scientific">Virgisporangium aliadipatigenens</name>
    <dbReference type="NCBI Taxonomy" id="741659"/>
    <lineage>
        <taxon>Bacteria</taxon>
        <taxon>Bacillati</taxon>
        <taxon>Actinomycetota</taxon>
        <taxon>Actinomycetes</taxon>
        <taxon>Micromonosporales</taxon>
        <taxon>Micromonosporaceae</taxon>
        <taxon>Virgisporangium</taxon>
    </lineage>
</organism>
<accession>A0A8J3YX33</accession>
<protein>
    <submittedName>
        <fullName evidence="2">Uncharacterized protein</fullName>
    </submittedName>
</protein>
<proteinExistence type="predicted"/>
<feature type="region of interest" description="Disordered" evidence="1">
    <location>
        <begin position="1"/>
        <end position="32"/>
    </location>
</feature>
<dbReference type="Proteomes" id="UP000619260">
    <property type="component" value="Unassembled WGS sequence"/>
</dbReference>
<evidence type="ECO:0000256" key="1">
    <source>
        <dbReference type="SAM" id="MobiDB-lite"/>
    </source>
</evidence>
<reference evidence="2" key="1">
    <citation type="submission" date="2021-01" db="EMBL/GenBank/DDBJ databases">
        <title>Whole genome shotgun sequence of Virgisporangium aliadipatigenens NBRC 105644.</title>
        <authorList>
            <person name="Komaki H."/>
            <person name="Tamura T."/>
        </authorList>
    </citation>
    <scope>NUCLEOTIDE SEQUENCE</scope>
    <source>
        <strain evidence="2">NBRC 105644</strain>
    </source>
</reference>
<sequence length="144" mass="14183">MPSGLVNTVERRERSVATSREPGTTPVDARAGPSVVDSAAGCAAGLEVGIAGSANRADAPTAPGVSGAITGPAGCFCVAVLGVRCGRLAAEPDSCRGATRSAPGGTTGAALTGNGIDTRIEAATTTTVTPAIRRLIVNRVPFKP</sequence>